<accession>A0ABN7XJ70</accession>
<dbReference type="Proteomes" id="UP000789901">
    <property type="component" value="Unassembled WGS sequence"/>
</dbReference>
<name>A0ABN7XJ70_GIGMA</name>
<feature type="compositionally biased region" description="Polar residues" evidence="1">
    <location>
        <begin position="1"/>
        <end position="41"/>
    </location>
</feature>
<keyword evidence="3" id="KW-1185">Reference proteome</keyword>
<evidence type="ECO:0000313" key="3">
    <source>
        <dbReference type="Proteomes" id="UP000789901"/>
    </source>
</evidence>
<protein>
    <submittedName>
        <fullName evidence="2">29786_t:CDS:1</fullName>
    </submittedName>
</protein>
<dbReference type="EMBL" id="CAJVQB010137671">
    <property type="protein sequence ID" value="CAG8854413.1"/>
    <property type="molecule type" value="Genomic_DNA"/>
</dbReference>
<organism evidence="2 3">
    <name type="scientific">Gigaspora margarita</name>
    <dbReference type="NCBI Taxonomy" id="4874"/>
    <lineage>
        <taxon>Eukaryota</taxon>
        <taxon>Fungi</taxon>
        <taxon>Fungi incertae sedis</taxon>
        <taxon>Mucoromycota</taxon>
        <taxon>Glomeromycotina</taxon>
        <taxon>Glomeromycetes</taxon>
        <taxon>Diversisporales</taxon>
        <taxon>Gigasporaceae</taxon>
        <taxon>Gigaspora</taxon>
    </lineage>
</organism>
<feature type="region of interest" description="Disordered" evidence="1">
    <location>
        <begin position="1"/>
        <end position="58"/>
    </location>
</feature>
<sequence length="58" mass="5750">TVQAGQLSVNNTPTTFPTVSTAQNVNPTLPTTSALPQSPTTPLAVFTTGPLTAPAATG</sequence>
<feature type="compositionally biased region" description="Low complexity" evidence="1">
    <location>
        <begin position="47"/>
        <end position="58"/>
    </location>
</feature>
<reference evidence="2 3" key="1">
    <citation type="submission" date="2021-06" db="EMBL/GenBank/DDBJ databases">
        <authorList>
            <person name="Kallberg Y."/>
            <person name="Tangrot J."/>
            <person name="Rosling A."/>
        </authorList>
    </citation>
    <scope>NUCLEOTIDE SEQUENCE [LARGE SCALE GENOMIC DNA]</scope>
    <source>
        <strain evidence="2 3">120-4 pot B 10/14</strain>
    </source>
</reference>
<proteinExistence type="predicted"/>
<feature type="non-terminal residue" evidence="2">
    <location>
        <position position="1"/>
    </location>
</feature>
<comment type="caution">
    <text evidence="2">The sequence shown here is derived from an EMBL/GenBank/DDBJ whole genome shotgun (WGS) entry which is preliminary data.</text>
</comment>
<gene>
    <name evidence="2" type="ORF">GMARGA_LOCUS43234</name>
</gene>
<evidence type="ECO:0000313" key="2">
    <source>
        <dbReference type="EMBL" id="CAG8854413.1"/>
    </source>
</evidence>
<evidence type="ECO:0000256" key="1">
    <source>
        <dbReference type="SAM" id="MobiDB-lite"/>
    </source>
</evidence>